<keyword evidence="3" id="KW-1185">Reference proteome</keyword>
<feature type="region of interest" description="Disordered" evidence="1">
    <location>
        <begin position="1"/>
        <end position="33"/>
    </location>
</feature>
<gene>
    <name evidence="2" type="ORF">PVAP13_3NG140744</name>
</gene>
<name>A0A8T0U380_PANVG</name>
<sequence length="156" mass="16500">MSARPSAAARYSGEKPLPSTTAASPPSADTSFSRTASWPFRMASCIAVAPSEFLAVTGRAGRRRRRRGTLDEVAHHVDVPGPRGADQGRVAQVVPSPDERGVHVAHDADELHLHVSPAGGCVERRVPLRGDAFQAPPAEASFELASIVAAQTENLF</sequence>
<proteinExistence type="predicted"/>
<reference evidence="2" key="1">
    <citation type="submission" date="2020-05" db="EMBL/GenBank/DDBJ databases">
        <title>WGS assembly of Panicum virgatum.</title>
        <authorList>
            <person name="Lovell J.T."/>
            <person name="Jenkins J."/>
            <person name="Shu S."/>
            <person name="Juenger T.E."/>
            <person name="Schmutz J."/>
        </authorList>
    </citation>
    <scope>NUCLEOTIDE SEQUENCE</scope>
    <source>
        <strain evidence="2">AP13</strain>
    </source>
</reference>
<feature type="compositionally biased region" description="Low complexity" evidence="1">
    <location>
        <begin position="18"/>
        <end position="33"/>
    </location>
</feature>
<evidence type="ECO:0000313" key="2">
    <source>
        <dbReference type="EMBL" id="KAG2619032.1"/>
    </source>
</evidence>
<organism evidence="2 3">
    <name type="scientific">Panicum virgatum</name>
    <name type="common">Blackwell switchgrass</name>
    <dbReference type="NCBI Taxonomy" id="38727"/>
    <lineage>
        <taxon>Eukaryota</taxon>
        <taxon>Viridiplantae</taxon>
        <taxon>Streptophyta</taxon>
        <taxon>Embryophyta</taxon>
        <taxon>Tracheophyta</taxon>
        <taxon>Spermatophyta</taxon>
        <taxon>Magnoliopsida</taxon>
        <taxon>Liliopsida</taxon>
        <taxon>Poales</taxon>
        <taxon>Poaceae</taxon>
        <taxon>PACMAD clade</taxon>
        <taxon>Panicoideae</taxon>
        <taxon>Panicodae</taxon>
        <taxon>Paniceae</taxon>
        <taxon>Panicinae</taxon>
        <taxon>Panicum</taxon>
        <taxon>Panicum sect. Hiantes</taxon>
    </lineage>
</organism>
<dbReference type="EMBL" id="CM029042">
    <property type="protein sequence ID" value="KAG2619032.1"/>
    <property type="molecule type" value="Genomic_DNA"/>
</dbReference>
<evidence type="ECO:0000256" key="1">
    <source>
        <dbReference type="SAM" id="MobiDB-lite"/>
    </source>
</evidence>
<comment type="caution">
    <text evidence="2">The sequence shown here is derived from an EMBL/GenBank/DDBJ whole genome shotgun (WGS) entry which is preliminary data.</text>
</comment>
<dbReference type="Proteomes" id="UP000823388">
    <property type="component" value="Chromosome 3N"/>
</dbReference>
<accession>A0A8T0U380</accession>
<dbReference type="AlphaFoldDB" id="A0A8T0U380"/>
<protein>
    <submittedName>
        <fullName evidence="2">Uncharacterized protein</fullName>
    </submittedName>
</protein>
<evidence type="ECO:0000313" key="3">
    <source>
        <dbReference type="Proteomes" id="UP000823388"/>
    </source>
</evidence>